<dbReference type="AlphaFoldDB" id="A0ABD1DNW5"/>
<protein>
    <submittedName>
        <fullName evidence="2">Uncharacterized protein</fullName>
    </submittedName>
</protein>
<dbReference type="PANTHER" id="PTHR21112">
    <property type="entry name" value="CHEMOSENSORY PROTEIN A 29A-RELATED"/>
    <property type="match status" value="1"/>
</dbReference>
<gene>
    <name evidence="2" type="ORF">pipiens_006719</name>
</gene>
<dbReference type="InterPro" id="IPR010512">
    <property type="entry name" value="DUF1091"/>
</dbReference>
<sequence>MSKQAAFVRVGASLVLAYLVSLVSSELEIDLQRIVQNYGEHLVDARELRVRKINRTSHALNGTVSLSLAHSRLGNNQFNIYPMKIPEQRNCILLNSSYREYQSLFREHSNMPQVPPEGMCPFKKGTYWFKDAIFSADHFPPYVPEGYWRFTFEYLGPMENNASFSLYAQMKNTGIWD</sequence>
<dbReference type="Pfam" id="PF06477">
    <property type="entry name" value="DUF1091"/>
    <property type="match status" value="1"/>
</dbReference>
<feature type="signal peptide" evidence="1">
    <location>
        <begin position="1"/>
        <end position="25"/>
    </location>
</feature>
<organism evidence="2 3">
    <name type="scientific">Culex pipiens pipiens</name>
    <name type="common">Northern house mosquito</name>
    <dbReference type="NCBI Taxonomy" id="38569"/>
    <lineage>
        <taxon>Eukaryota</taxon>
        <taxon>Metazoa</taxon>
        <taxon>Ecdysozoa</taxon>
        <taxon>Arthropoda</taxon>
        <taxon>Hexapoda</taxon>
        <taxon>Insecta</taxon>
        <taxon>Pterygota</taxon>
        <taxon>Neoptera</taxon>
        <taxon>Endopterygota</taxon>
        <taxon>Diptera</taxon>
        <taxon>Nematocera</taxon>
        <taxon>Culicoidea</taxon>
        <taxon>Culicidae</taxon>
        <taxon>Culicinae</taxon>
        <taxon>Culicini</taxon>
        <taxon>Culex</taxon>
        <taxon>Culex</taxon>
    </lineage>
</organism>
<proteinExistence type="predicted"/>
<reference evidence="2 3" key="1">
    <citation type="submission" date="2024-05" db="EMBL/GenBank/DDBJ databases">
        <title>Culex pipiens pipiens assembly and annotation.</title>
        <authorList>
            <person name="Alout H."/>
            <person name="Durand T."/>
        </authorList>
    </citation>
    <scope>NUCLEOTIDE SEQUENCE [LARGE SCALE GENOMIC DNA]</scope>
    <source>
        <strain evidence="2">HA-2024</strain>
        <tissue evidence="2">Whole body</tissue>
    </source>
</reference>
<keyword evidence="1" id="KW-0732">Signal</keyword>
<feature type="chain" id="PRO_5044854937" evidence="1">
    <location>
        <begin position="26"/>
        <end position="177"/>
    </location>
</feature>
<dbReference type="Proteomes" id="UP001562425">
    <property type="component" value="Unassembled WGS sequence"/>
</dbReference>
<name>A0ABD1DNW5_CULPP</name>
<comment type="caution">
    <text evidence="2">The sequence shown here is derived from an EMBL/GenBank/DDBJ whole genome shotgun (WGS) entry which is preliminary data.</text>
</comment>
<evidence type="ECO:0000313" key="2">
    <source>
        <dbReference type="EMBL" id="KAL1401303.1"/>
    </source>
</evidence>
<keyword evidence="3" id="KW-1185">Reference proteome</keyword>
<evidence type="ECO:0000256" key="1">
    <source>
        <dbReference type="SAM" id="SignalP"/>
    </source>
</evidence>
<dbReference type="EMBL" id="JBEHCU010004982">
    <property type="protein sequence ID" value="KAL1401303.1"/>
    <property type="molecule type" value="Genomic_DNA"/>
</dbReference>
<evidence type="ECO:0000313" key="3">
    <source>
        <dbReference type="Proteomes" id="UP001562425"/>
    </source>
</evidence>
<dbReference type="PANTHER" id="PTHR21112:SF0">
    <property type="entry name" value="CHEMOSENSORY PROTEIN A 29A-RELATED"/>
    <property type="match status" value="1"/>
</dbReference>
<accession>A0ABD1DNW5</accession>